<dbReference type="EMBL" id="BX284604">
    <property type="protein sequence ID" value="CCD63289.1"/>
    <property type="molecule type" value="Genomic_DNA"/>
</dbReference>
<dbReference type="GeneID" id="182801"/>
<keyword evidence="15" id="KW-1185">Reference proteome</keyword>
<feature type="compositionally biased region" description="Basic and acidic residues" evidence="13">
    <location>
        <begin position="401"/>
        <end position="418"/>
    </location>
</feature>
<dbReference type="PhylomeDB" id="H2KYH7"/>
<comment type="subcellular location">
    <subcellularLocation>
        <location evidence="1">Cell junction</location>
        <location evidence="1">Gap junction</location>
    </subcellularLocation>
    <subcellularLocation>
        <location evidence="2 12">Cell membrane</location>
        <topology evidence="2 12">Multi-pass membrane protein</topology>
    </subcellularLocation>
</comment>
<protein>
    <recommendedName>
        <fullName evidence="12">Innexin</fullName>
    </recommendedName>
</protein>
<evidence type="ECO:0000313" key="15">
    <source>
        <dbReference type="Proteomes" id="UP000001940"/>
    </source>
</evidence>
<dbReference type="GO" id="GO:0005243">
    <property type="term" value="F:gap junction channel activity"/>
    <property type="evidence" value="ECO:0000318"/>
    <property type="project" value="GO_Central"/>
</dbReference>
<evidence type="ECO:0000256" key="6">
    <source>
        <dbReference type="ARBA" id="ARBA00022868"/>
    </source>
</evidence>
<dbReference type="GO" id="GO:0005921">
    <property type="term" value="C:gap junction"/>
    <property type="evidence" value="ECO:0000314"/>
    <property type="project" value="WormBase"/>
</dbReference>
<evidence type="ECO:0000313" key="16">
    <source>
        <dbReference type="WormBase" id="C18H7.2a"/>
    </source>
</evidence>
<evidence type="ECO:0000256" key="9">
    <source>
        <dbReference type="ARBA" id="ARBA00023065"/>
    </source>
</evidence>
<reference evidence="14 15" key="1">
    <citation type="journal article" date="1998" name="Science">
        <title>Genome sequence of the nematode C. elegans: a platform for investigating biology.</title>
        <authorList>
            <consortium name="The C. elegans sequencing consortium"/>
            <person name="Sulson J.E."/>
            <person name="Waterston R."/>
        </authorList>
    </citation>
    <scope>NUCLEOTIDE SEQUENCE [LARGE SCALE GENOMIC DNA]</scope>
    <source>
        <strain evidence="14 15">Bristol N2</strain>
    </source>
</reference>
<dbReference type="eggNOG" id="ENOG502SJHP">
    <property type="taxonomic scope" value="Eukaryota"/>
</dbReference>
<feature type="transmembrane region" description="Helical" evidence="12">
    <location>
        <begin position="196"/>
        <end position="217"/>
    </location>
</feature>
<dbReference type="RefSeq" id="NP_741294.1">
    <property type="nucleotide sequence ID" value="NM_171246.5"/>
</dbReference>
<gene>
    <name evidence="14 16" type="primary">inx-18</name>
    <name evidence="12" type="synonym">inx</name>
    <name evidence="16" type="ORF">C18H7.2</name>
    <name evidence="14" type="ORF">CELE_C18H7.2</name>
</gene>
<evidence type="ECO:0000256" key="13">
    <source>
        <dbReference type="SAM" id="MobiDB-lite"/>
    </source>
</evidence>
<dbReference type="OrthoDB" id="5867527at2759"/>
<dbReference type="GO" id="GO:0005886">
    <property type="term" value="C:plasma membrane"/>
    <property type="evidence" value="ECO:0000318"/>
    <property type="project" value="GO_Central"/>
</dbReference>
<feature type="transmembrane region" description="Helical" evidence="12">
    <location>
        <begin position="103"/>
        <end position="122"/>
    </location>
</feature>
<evidence type="ECO:0000256" key="12">
    <source>
        <dbReference type="RuleBase" id="RU010713"/>
    </source>
</evidence>
<keyword evidence="10 12" id="KW-0472">Membrane</keyword>
<proteinExistence type="inferred from homology"/>
<dbReference type="GO" id="GO:0034220">
    <property type="term" value="P:monoatomic ion transmembrane transport"/>
    <property type="evidence" value="ECO:0007669"/>
    <property type="project" value="UniProtKB-KW"/>
</dbReference>
<comment type="similarity">
    <text evidence="12">Belongs to the pannexin family.</text>
</comment>
<dbReference type="AlphaFoldDB" id="H2KYH7"/>
<keyword evidence="9 12" id="KW-0406">Ion transport</keyword>
<dbReference type="KEGG" id="cel:CELE_C18H7.2"/>
<dbReference type="PANTHER" id="PTHR11893:SF25">
    <property type="entry name" value="INNEXIN"/>
    <property type="match status" value="1"/>
</dbReference>
<sequence length="436" mass="50479">MVGGFRIGMHFLASALRFLEPRVDDDFVDRLHYLYTSTMVLMFAVLVSAKQYVGHPIECFVPAQFTRAMEQYTENYCWVQNTYWVPFQDLIPHRLDDRERRQIGYYQWVPFVLAVAALTFHIPSSVWRMLAGQSGLNAGLVLQLVCGDENVDPVVRDKTVDIVARHIDDALMYQRDHGARRHSVYIFAIFKLGKFYGAYVSSVYIFIKALHLANVILQFMLLNSFLQTSDYPMFGAHVLYDLFMGREWRDSGKFPRVTLCDFEIRVLGNVHRHTVQCVLVINMLTEKIFIFLWLWLTVLAIVTALNLIFWFIALVSNSCREHFVSKHLDIQSDQISRFVHRFLRADGVFLLQMIASHSGNLMAAKVTEQLWMIFVRRSGKPVIEDKIEDRGSVRSTNGNDWESHDDGKTSLKRGDSWHETSLPPPMPSLPTRTHYV</sequence>
<evidence type="ECO:0000313" key="14">
    <source>
        <dbReference type="EMBL" id="CCD63289.1"/>
    </source>
</evidence>
<feature type="transmembrane region" description="Helical" evidence="12">
    <location>
        <begin position="288"/>
        <end position="312"/>
    </location>
</feature>
<keyword evidence="7" id="KW-0965">Cell junction</keyword>
<dbReference type="SMR" id="H2KYH7"/>
<dbReference type="PANTHER" id="PTHR11893">
    <property type="entry name" value="INNEXIN"/>
    <property type="match status" value="1"/>
</dbReference>
<keyword evidence="3 12" id="KW-0813">Transport</keyword>
<evidence type="ECO:0000256" key="8">
    <source>
        <dbReference type="ARBA" id="ARBA00022989"/>
    </source>
</evidence>
<comment type="caution">
    <text evidence="12">Lacks conserved residue(s) required for the propagation of feature annotation.</text>
</comment>
<dbReference type="OMA" id="CHAGACH"/>
<accession>H2KYH7</accession>
<keyword evidence="8 12" id="KW-1133">Transmembrane helix</keyword>
<dbReference type="CTD" id="182801"/>
<evidence type="ECO:0000256" key="4">
    <source>
        <dbReference type="ARBA" id="ARBA00022475"/>
    </source>
</evidence>
<dbReference type="AGR" id="WB:WBGene00002140"/>
<evidence type="ECO:0000256" key="3">
    <source>
        <dbReference type="ARBA" id="ARBA00022448"/>
    </source>
</evidence>
<comment type="function">
    <text evidence="12">Structural component of the gap junctions.</text>
</comment>
<dbReference type="Pfam" id="PF00876">
    <property type="entry name" value="Innexin"/>
    <property type="match status" value="1"/>
</dbReference>
<dbReference type="Proteomes" id="UP000001940">
    <property type="component" value="Chromosome IV"/>
</dbReference>
<feature type="region of interest" description="Disordered" evidence="13">
    <location>
        <begin position="387"/>
        <end position="436"/>
    </location>
</feature>
<dbReference type="PROSITE" id="PS51013">
    <property type="entry name" value="PANNEXIN"/>
    <property type="match status" value="1"/>
</dbReference>
<evidence type="ECO:0000256" key="7">
    <source>
        <dbReference type="ARBA" id="ARBA00022949"/>
    </source>
</evidence>
<evidence type="ECO:0000256" key="1">
    <source>
        <dbReference type="ARBA" id="ARBA00004610"/>
    </source>
</evidence>
<evidence type="ECO:0000256" key="10">
    <source>
        <dbReference type="ARBA" id="ARBA00023136"/>
    </source>
</evidence>
<dbReference type="PaxDb" id="6239-C18H7.2a"/>
<keyword evidence="5 12" id="KW-0812">Transmembrane</keyword>
<dbReference type="PRINTS" id="PR01262">
    <property type="entry name" value="INNEXIN"/>
</dbReference>
<dbReference type="WormBase" id="C18H7.2a">
    <property type="protein sequence ID" value="CE31308"/>
    <property type="gene ID" value="WBGene00002140"/>
    <property type="gene designation" value="inx-18"/>
</dbReference>
<evidence type="ECO:0000256" key="5">
    <source>
        <dbReference type="ARBA" id="ARBA00022692"/>
    </source>
</evidence>
<keyword evidence="6" id="KW-0303">Gap junction</keyword>
<dbReference type="FunCoup" id="H2KYH7">
    <property type="interactions" value="220"/>
</dbReference>
<name>H2KYH7_CAEEL</name>
<evidence type="ECO:0000256" key="11">
    <source>
        <dbReference type="ARBA" id="ARBA00023303"/>
    </source>
</evidence>
<dbReference type="InParanoid" id="H2KYH7"/>
<dbReference type="InterPro" id="IPR000990">
    <property type="entry name" value="Innexin"/>
</dbReference>
<dbReference type="ExpressionAtlas" id="H2KYH7">
    <property type="expression patterns" value="baseline and differential"/>
</dbReference>
<keyword evidence="4" id="KW-1003">Cell membrane</keyword>
<organism evidence="14 15">
    <name type="scientific">Caenorhabditis elegans</name>
    <dbReference type="NCBI Taxonomy" id="6239"/>
    <lineage>
        <taxon>Eukaryota</taxon>
        <taxon>Metazoa</taxon>
        <taxon>Ecdysozoa</taxon>
        <taxon>Nematoda</taxon>
        <taxon>Chromadorea</taxon>
        <taxon>Rhabditida</taxon>
        <taxon>Rhabditina</taxon>
        <taxon>Rhabditomorpha</taxon>
        <taxon>Rhabditoidea</taxon>
        <taxon>Rhabditidae</taxon>
        <taxon>Peloderinae</taxon>
        <taxon>Caenorhabditis</taxon>
    </lineage>
</organism>
<dbReference type="STRING" id="6239.C18H7.2a.1"/>
<dbReference type="Bgee" id="WBGene00002140">
    <property type="expression patterns" value="Expressed in embryo and 4 other cell types or tissues"/>
</dbReference>
<keyword evidence="11 12" id="KW-0407">Ion channel</keyword>
<evidence type="ECO:0000256" key="2">
    <source>
        <dbReference type="ARBA" id="ARBA00004651"/>
    </source>
</evidence>